<evidence type="ECO:0000313" key="2">
    <source>
        <dbReference type="Proteomes" id="UP000829649"/>
    </source>
</evidence>
<protein>
    <submittedName>
        <fullName evidence="1">Uncharacterized protein</fullName>
    </submittedName>
</protein>
<keyword evidence="2" id="KW-1185">Reference proteome</keyword>
<proteinExistence type="predicted"/>
<dbReference type="Proteomes" id="UP000829649">
    <property type="component" value="Segment"/>
</dbReference>
<gene>
    <name evidence="1" type="ORF">vBKpnSCarvaje_0004</name>
</gene>
<evidence type="ECO:0000313" key="1">
    <source>
        <dbReference type="EMBL" id="UJQ43968.1"/>
    </source>
</evidence>
<accession>A0AAE9CJU1</accession>
<sequence>MILFNNRPSIELAWMSTTFRVVMGGMGDDTAMLIAELYKRGFEPDEIVFL</sequence>
<organism evidence="1 2">
    <name type="scientific">Klebsiella phage vB_KpnS-Carvaje</name>
    <dbReference type="NCBI Taxonomy" id="2900314"/>
    <lineage>
        <taxon>Viruses</taxon>
        <taxon>Duplodnaviria</taxon>
        <taxon>Heunggongvirae</taxon>
        <taxon>Uroviricota</taxon>
        <taxon>Caudoviricetes</taxon>
        <taxon>Carvajevirus</taxon>
        <taxon>Carvajevirus carvaje</taxon>
    </lineage>
</organism>
<name>A0AAE9CJU1_9CAUD</name>
<reference evidence="1" key="1">
    <citation type="submission" date="2021-11" db="EMBL/GenBank/DDBJ databases">
        <authorList>
            <person name="Sousa J."/>
            <person name="Sillankorva S."/>
            <person name="Faustino A."/>
            <person name="Carvalho C."/>
        </authorList>
    </citation>
    <scope>NUCLEOTIDE SEQUENCE</scope>
</reference>
<dbReference type="EMBL" id="OL604152">
    <property type="protein sequence ID" value="UJQ43968.1"/>
    <property type="molecule type" value="Genomic_DNA"/>
</dbReference>
<reference evidence="1" key="2">
    <citation type="journal article" date="2022" name="Curr. Genet.">
        <title>Suggestion for a new bacteriophage genus for the Klebsiella pneumoniae phage vB_KpnS-Carvaje.</title>
        <authorList>
            <person name="Sousa J.C."/>
            <person name="Sillankorva S."/>
            <person name="Faustino A."/>
            <person name="Carvalho C.M."/>
        </authorList>
    </citation>
    <scope>NUCLEOTIDE SEQUENCE</scope>
</reference>